<dbReference type="AlphaFoldDB" id="A0AA90QTX3"/>
<reference evidence="1" key="1">
    <citation type="submission" date="2023-08" db="EMBL/GenBank/DDBJ databases">
        <title>Nitrogen cycling bacteria in agricultural field soils.</title>
        <authorList>
            <person name="Jang J."/>
        </authorList>
    </citation>
    <scope>NUCLEOTIDE SEQUENCE</scope>
    <source>
        <strain evidence="1">PS3-36</strain>
    </source>
</reference>
<dbReference type="Proteomes" id="UP001178888">
    <property type="component" value="Unassembled WGS sequence"/>
</dbReference>
<gene>
    <name evidence="1" type="ORF">RCG21_00010</name>
</gene>
<organism evidence="1 2">
    <name type="scientific">Bacillus salipaludis</name>
    <dbReference type="NCBI Taxonomy" id="2547811"/>
    <lineage>
        <taxon>Bacteria</taxon>
        <taxon>Bacillati</taxon>
        <taxon>Bacillota</taxon>
        <taxon>Bacilli</taxon>
        <taxon>Bacillales</taxon>
        <taxon>Bacillaceae</taxon>
        <taxon>Bacillus</taxon>
    </lineage>
</organism>
<evidence type="ECO:0000313" key="1">
    <source>
        <dbReference type="EMBL" id="MDQ6594848.1"/>
    </source>
</evidence>
<comment type="caution">
    <text evidence="1">The sequence shown here is derived from an EMBL/GenBank/DDBJ whole genome shotgun (WGS) entry which is preliminary data.</text>
</comment>
<accession>A0AA90QTX3</accession>
<dbReference type="RefSeq" id="WP_308912636.1">
    <property type="nucleotide sequence ID" value="NZ_JAVGVR010000001.1"/>
</dbReference>
<proteinExistence type="predicted"/>
<keyword evidence="2" id="KW-1185">Reference proteome</keyword>
<dbReference type="EMBL" id="JAVGVR010000001">
    <property type="protein sequence ID" value="MDQ6594848.1"/>
    <property type="molecule type" value="Genomic_DNA"/>
</dbReference>
<evidence type="ECO:0000313" key="2">
    <source>
        <dbReference type="Proteomes" id="UP001178888"/>
    </source>
</evidence>
<sequence>MPVLLWQHESIKESRALYGEIAIIDPAEKTLFPAAMDTGWWQGLLIKR</sequence>
<protein>
    <submittedName>
        <fullName evidence="1">Uncharacterized protein</fullName>
    </submittedName>
</protein>
<name>A0AA90QTX3_9BACI</name>